<dbReference type="Pfam" id="PF13692">
    <property type="entry name" value="Glyco_trans_1_4"/>
    <property type="match status" value="1"/>
</dbReference>
<dbReference type="RefSeq" id="WP_035288184.1">
    <property type="nucleotide sequence ID" value="NZ_AYXG01000217.1"/>
</dbReference>
<dbReference type="Proteomes" id="UP000019277">
    <property type="component" value="Unassembled WGS sequence"/>
</dbReference>
<dbReference type="EC" id="2.4.1.-" evidence="2"/>
<accession>W7IE70</accession>
<keyword evidence="1 2" id="KW-0808">Transferase</keyword>
<dbReference type="GO" id="GO:0016757">
    <property type="term" value="F:glycosyltransferase activity"/>
    <property type="evidence" value="ECO:0007669"/>
    <property type="project" value="UniProtKB-KW"/>
</dbReference>
<evidence type="ECO:0000256" key="1">
    <source>
        <dbReference type="ARBA" id="ARBA00022679"/>
    </source>
</evidence>
<evidence type="ECO:0000313" key="2">
    <source>
        <dbReference type="EMBL" id="EWC59130.1"/>
    </source>
</evidence>
<keyword evidence="2" id="KW-0328">Glycosyltransferase</keyword>
<dbReference type="CDD" id="cd03801">
    <property type="entry name" value="GT4_PimA-like"/>
    <property type="match status" value="1"/>
</dbReference>
<dbReference type="SUPFAM" id="SSF53756">
    <property type="entry name" value="UDP-Glycosyltransferase/glycogen phosphorylase"/>
    <property type="match status" value="1"/>
</dbReference>
<dbReference type="eggNOG" id="COG0438">
    <property type="taxonomic scope" value="Bacteria"/>
</dbReference>
<name>W7IE70_9PSEU</name>
<reference evidence="2 3" key="1">
    <citation type="journal article" date="2014" name="Genome Announc.">
        <title>Draft Genome Sequence of the Antitrypanosomally Active Sponge-Associated Bacterium Actinokineospora sp. Strain EG49.</title>
        <authorList>
            <person name="Harjes J."/>
            <person name="Ryu T."/>
            <person name="Abdelmohsen U.R."/>
            <person name="Moitinho-Silva L."/>
            <person name="Horn H."/>
            <person name="Ravasi T."/>
            <person name="Hentschel U."/>
        </authorList>
    </citation>
    <scope>NUCLEOTIDE SEQUENCE [LARGE SCALE GENOMIC DNA]</scope>
    <source>
        <strain evidence="2 3">EG49</strain>
    </source>
</reference>
<evidence type="ECO:0000313" key="3">
    <source>
        <dbReference type="Proteomes" id="UP000019277"/>
    </source>
</evidence>
<dbReference type="Gene3D" id="3.40.50.2000">
    <property type="entry name" value="Glycogen Phosphorylase B"/>
    <property type="match status" value="2"/>
</dbReference>
<sequence length="382" mass="42374">MRLGFTCAWDPQPEPTWSYTPWNLRRALRDFPDTADLDCVDAGVRFPDPVRLGLKALNARRVDGTWVSMWKHSRLARRYLDTAVRHDVAASGADVVLQVQDLAVVDRPYLVLQDLSYDVLFEHRDERGRLTHFPSLDEADLIRLRDRQRGVYAEAAGVLAMSRWFAEHLVRVSGVDPAKVHVVNPGASATWAGAAVPEEVLRRRREGPRTRLLLVGKDFATKSGPQVVAALAQLRAEVDPDFTLTVVGPREWPMVGEPPPGVTFLGRLPVERLAQVYDEHDLFVMPSKFEGFGIALVEALSRGLPCVARNAFAMPEIVVTGRNGDLVDSDDPAELASTIARLRADDAIFDRVAREMADVRAHHSWARAAAQVADIARGVTKS</sequence>
<dbReference type="PANTHER" id="PTHR46401:SF2">
    <property type="entry name" value="GLYCOSYLTRANSFERASE WBBK-RELATED"/>
    <property type="match status" value="1"/>
</dbReference>
<dbReference type="OrthoDB" id="9806887at2"/>
<dbReference type="PANTHER" id="PTHR46401">
    <property type="entry name" value="GLYCOSYLTRANSFERASE WBBK-RELATED"/>
    <property type="match status" value="1"/>
</dbReference>
<dbReference type="GO" id="GO:0009103">
    <property type="term" value="P:lipopolysaccharide biosynthetic process"/>
    <property type="evidence" value="ECO:0007669"/>
    <property type="project" value="TreeGrafter"/>
</dbReference>
<dbReference type="STRING" id="909613.UO65_5601"/>
<proteinExistence type="predicted"/>
<keyword evidence="3" id="KW-1185">Reference proteome</keyword>
<dbReference type="AlphaFoldDB" id="W7IE70"/>
<organism evidence="2 3">
    <name type="scientific">Actinokineospora spheciospongiae</name>
    <dbReference type="NCBI Taxonomy" id="909613"/>
    <lineage>
        <taxon>Bacteria</taxon>
        <taxon>Bacillati</taxon>
        <taxon>Actinomycetota</taxon>
        <taxon>Actinomycetes</taxon>
        <taxon>Pseudonocardiales</taxon>
        <taxon>Pseudonocardiaceae</taxon>
        <taxon>Actinokineospora</taxon>
    </lineage>
</organism>
<gene>
    <name evidence="2" type="ORF">UO65_5601</name>
</gene>
<comment type="caution">
    <text evidence="2">The sequence shown here is derived from an EMBL/GenBank/DDBJ whole genome shotgun (WGS) entry which is preliminary data.</text>
</comment>
<protein>
    <submittedName>
        <fullName evidence="2">Glycosyltransferase</fullName>
        <ecNumber evidence="2">2.4.1.-</ecNumber>
    </submittedName>
</protein>
<dbReference type="EMBL" id="AYXG01000217">
    <property type="protein sequence ID" value="EWC59130.1"/>
    <property type="molecule type" value="Genomic_DNA"/>
</dbReference>